<keyword evidence="6" id="KW-1185">Reference proteome</keyword>
<dbReference type="GO" id="GO:0046982">
    <property type="term" value="F:protein heterodimerization activity"/>
    <property type="evidence" value="ECO:0007669"/>
    <property type="project" value="InterPro"/>
</dbReference>
<dbReference type="EMBL" id="LMYN01000004">
    <property type="protein sequence ID" value="KSA03917.1"/>
    <property type="molecule type" value="Genomic_DNA"/>
</dbReference>
<evidence type="ECO:0000256" key="1">
    <source>
        <dbReference type="ARBA" id="ARBA00004123"/>
    </source>
</evidence>
<evidence type="ECO:0000313" key="6">
    <source>
        <dbReference type="Proteomes" id="UP000054251"/>
    </source>
</evidence>
<dbReference type="GO" id="GO:0006261">
    <property type="term" value="P:DNA-templated DNA replication"/>
    <property type="evidence" value="ECO:0007669"/>
    <property type="project" value="TreeGrafter"/>
</dbReference>
<comment type="caution">
    <text evidence="5">The sequence shown here is derived from an EMBL/GenBank/DDBJ whole genome shotgun (WGS) entry which is preliminary data.</text>
</comment>
<feature type="domain" description="Transcription factor CBF/NF-Y/archaeal histone" evidence="4">
    <location>
        <begin position="87"/>
        <end position="150"/>
    </location>
</feature>
<feature type="compositionally biased region" description="Polar residues" evidence="3">
    <location>
        <begin position="24"/>
        <end position="38"/>
    </location>
</feature>
<evidence type="ECO:0000256" key="2">
    <source>
        <dbReference type="ARBA" id="ARBA00023242"/>
    </source>
</evidence>
<dbReference type="SUPFAM" id="SSF47113">
    <property type="entry name" value="Histone-fold"/>
    <property type="match status" value="1"/>
</dbReference>
<proteinExistence type="predicted"/>
<dbReference type="PANTHER" id="PTHR10252:SF151">
    <property type="entry name" value="DNA POLYMERASE EPSILON NONCATALYTIC SUBUNIT"/>
    <property type="match status" value="1"/>
</dbReference>
<dbReference type="GeneID" id="26837381"/>
<feature type="compositionally biased region" description="Polar residues" evidence="3">
    <location>
        <begin position="51"/>
        <end position="62"/>
    </location>
</feature>
<dbReference type="CDD" id="cd22929">
    <property type="entry name" value="HFD_POLE4-like"/>
    <property type="match status" value="1"/>
</dbReference>
<dbReference type="PANTHER" id="PTHR10252">
    <property type="entry name" value="HISTONE-LIKE TRANSCRIPTION FACTOR CCAAT-RELATED"/>
    <property type="match status" value="1"/>
</dbReference>
<dbReference type="AlphaFoldDB" id="A0A0V1Q637"/>
<accession>A0A0V1Q637</accession>
<evidence type="ECO:0000256" key="3">
    <source>
        <dbReference type="SAM" id="MobiDB-lite"/>
    </source>
</evidence>
<reference evidence="5 6" key="1">
    <citation type="submission" date="2015-11" db="EMBL/GenBank/DDBJ databases">
        <title>The genome of Debaryomyces fabryi.</title>
        <authorList>
            <person name="Tafer H."/>
            <person name="Lopandic K."/>
        </authorList>
    </citation>
    <scope>NUCLEOTIDE SEQUENCE [LARGE SCALE GENOMIC DNA]</scope>
    <source>
        <strain evidence="5 6">CBS 789</strain>
    </source>
</reference>
<dbReference type="GO" id="GO:0008623">
    <property type="term" value="C:CHRAC"/>
    <property type="evidence" value="ECO:0007669"/>
    <property type="project" value="TreeGrafter"/>
</dbReference>
<dbReference type="RefSeq" id="XP_015470019.1">
    <property type="nucleotide sequence ID" value="XM_015609202.1"/>
</dbReference>
<keyword evidence="2" id="KW-0539">Nucleus</keyword>
<evidence type="ECO:0000259" key="4">
    <source>
        <dbReference type="Pfam" id="PF00808"/>
    </source>
</evidence>
<organism evidence="5 6">
    <name type="scientific">Debaryomyces fabryi</name>
    <dbReference type="NCBI Taxonomy" id="58627"/>
    <lineage>
        <taxon>Eukaryota</taxon>
        <taxon>Fungi</taxon>
        <taxon>Dikarya</taxon>
        <taxon>Ascomycota</taxon>
        <taxon>Saccharomycotina</taxon>
        <taxon>Pichiomycetes</taxon>
        <taxon>Debaryomycetaceae</taxon>
        <taxon>Debaryomyces</taxon>
    </lineage>
</organism>
<dbReference type="InterPro" id="IPR009072">
    <property type="entry name" value="Histone-fold"/>
</dbReference>
<dbReference type="InterPro" id="IPR050568">
    <property type="entry name" value="Transcr_DNA_Rep_Reg"/>
</dbReference>
<dbReference type="Gene3D" id="1.10.20.10">
    <property type="entry name" value="Histone, subunit A"/>
    <property type="match status" value="1"/>
</dbReference>
<gene>
    <name evidence="5" type="ORF">AC631_00372</name>
</gene>
<dbReference type="OrthoDB" id="636685at2759"/>
<evidence type="ECO:0000313" key="5">
    <source>
        <dbReference type="EMBL" id="KSA03917.1"/>
    </source>
</evidence>
<feature type="region of interest" description="Disordered" evidence="3">
    <location>
        <begin position="1"/>
        <end position="87"/>
    </location>
</feature>
<feature type="compositionally biased region" description="Acidic residues" evidence="3">
    <location>
        <begin position="72"/>
        <end position="85"/>
    </location>
</feature>
<comment type="subcellular location">
    <subcellularLocation>
        <location evidence="1">Nucleus</location>
    </subcellularLocation>
</comment>
<dbReference type="InterPro" id="IPR003958">
    <property type="entry name" value="CBFA_NFYB_domain"/>
</dbReference>
<sequence>MSSPIPPSSLNNSQVANIVDESNETPSTTPPMISNTATPVPEVEMEDANAPQDNNGITGNTTDAEKIQEGHEVDDEEDEEEEEESLSLPLSKIKRIFKMDSDYLAASLSAVYATGLATELFIQYFTEQALVLAKMDKRKKLQYKDFSNAVASQDSLNFLSDTVPKTQPIGELINNKKVNVDSHKSNEIRETANTETEEIEVDEANHDMKKSKPLAKGQQTLNFSNMNTTTENTNPMPIKKSVISDIVTSDNETEVTSKEATVDAEDQDVIMIN</sequence>
<dbReference type="Pfam" id="PF00808">
    <property type="entry name" value="CBFD_NFYB_HMF"/>
    <property type="match status" value="1"/>
</dbReference>
<name>A0A0V1Q637_9ASCO</name>
<dbReference type="Proteomes" id="UP000054251">
    <property type="component" value="Unassembled WGS sequence"/>
</dbReference>
<protein>
    <submittedName>
        <fullName evidence="5">DNA polymerase epsilon subunit C</fullName>
    </submittedName>
</protein>